<dbReference type="AlphaFoldDB" id="A0A9W7CGC6"/>
<feature type="region of interest" description="Disordered" evidence="1">
    <location>
        <begin position="1"/>
        <end position="109"/>
    </location>
</feature>
<feature type="compositionally biased region" description="Polar residues" evidence="1">
    <location>
        <begin position="24"/>
        <end position="38"/>
    </location>
</feature>
<gene>
    <name evidence="2" type="ORF">TrVE_jg12483</name>
</gene>
<evidence type="ECO:0000313" key="2">
    <source>
        <dbReference type="EMBL" id="GMI08148.1"/>
    </source>
</evidence>
<feature type="compositionally biased region" description="Polar residues" evidence="1">
    <location>
        <begin position="63"/>
        <end position="80"/>
    </location>
</feature>
<organism evidence="2 3">
    <name type="scientific">Triparma verrucosa</name>
    <dbReference type="NCBI Taxonomy" id="1606542"/>
    <lineage>
        <taxon>Eukaryota</taxon>
        <taxon>Sar</taxon>
        <taxon>Stramenopiles</taxon>
        <taxon>Ochrophyta</taxon>
        <taxon>Bolidophyceae</taxon>
        <taxon>Parmales</taxon>
        <taxon>Triparmaceae</taxon>
        <taxon>Triparma</taxon>
    </lineage>
</organism>
<reference evidence="3" key="1">
    <citation type="journal article" date="2023" name="Commun. Biol.">
        <title>Genome analysis of Parmales, the sister group of diatoms, reveals the evolutionary specialization of diatoms from phago-mixotrophs to photoautotrophs.</title>
        <authorList>
            <person name="Ban H."/>
            <person name="Sato S."/>
            <person name="Yoshikawa S."/>
            <person name="Yamada K."/>
            <person name="Nakamura Y."/>
            <person name="Ichinomiya M."/>
            <person name="Sato N."/>
            <person name="Blanc-Mathieu R."/>
            <person name="Endo H."/>
            <person name="Kuwata A."/>
            <person name="Ogata H."/>
        </authorList>
    </citation>
    <scope>NUCLEOTIDE SEQUENCE [LARGE SCALE GENOMIC DNA]</scope>
    <source>
        <strain evidence="3">NIES 3699</strain>
    </source>
</reference>
<sequence length="109" mass="11767">MEAEGKQRRGSVGAMNAERFGKKVQTQKTSRGNPNLSKNNKERDNNALEDDDDNDNEGLASPSPVTTASLANRGASSSRLMNHKCSTPDCGSTTDCEKDPLDGKWHCPS</sequence>
<feature type="compositionally biased region" description="Acidic residues" evidence="1">
    <location>
        <begin position="47"/>
        <end position="56"/>
    </location>
</feature>
<dbReference type="Proteomes" id="UP001165160">
    <property type="component" value="Unassembled WGS sequence"/>
</dbReference>
<protein>
    <submittedName>
        <fullName evidence="2">Uncharacterized protein</fullName>
    </submittedName>
</protein>
<dbReference type="EMBL" id="BRXX01000377">
    <property type="protein sequence ID" value="GMI08148.1"/>
    <property type="molecule type" value="Genomic_DNA"/>
</dbReference>
<evidence type="ECO:0000256" key="1">
    <source>
        <dbReference type="SAM" id="MobiDB-lite"/>
    </source>
</evidence>
<name>A0A9W7CGC6_9STRA</name>
<comment type="caution">
    <text evidence="2">The sequence shown here is derived from an EMBL/GenBank/DDBJ whole genome shotgun (WGS) entry which is preliminary data.</text>
</comment>
<evidence type="ECO:0000313" key="3">
    <source>
        <dbReference type="Proteomes" id="UP001165160"/>
    </source>
</evidence>
<feature type="compositionally biased region" description="Basic and acidic residues" evidence="1">
    <location>
        <begin position="95"/>
        <end position="109"/>
    </location>
</feature>
<proteinExistence type="predicted"/>
<accession>A0A9W7CGC6</accession>
<keyword evidence="3" id="KW-1185">Reference proteome</keyword>